<dbReference type="InterPro" id="IPR031167">
    <property type="entry name" value="G_OBG"/>
</dbReference>
<dbReference type="Gene3D" id="2.70.210.12">
    <property type="entry name" value="GTP1/OBG domain"/>
    <property type="match status" value="1"/>
</dbReference>
<dbReference type="Pfam" id="PF01926">
    <property type="entry name" value="MMR_HSR1"/>
    <property type="match status" value="1"/>
</dbReference>
<dbReference type="InterPro" id="IPR005225">
    <property type="entry name" value="Small_GTP-bd"/>
</dbReference>
<dbReference type="PANTHER" id="PTHR11702:SF43">
    <property type="entry name" value="GTP-BINDING PROTEIN 10"/>
    <property type="match status" value="1"/>
</dbReference>
<dbReference type="InterPro" id="IPR045086">
    <property type="entry name" value="OBG_GTPase"/>
</dbReference>
<keyword evidence="4" id="KW-0547">Nucleotide-binding</keyword>
<accession>A0ABN9Z886</accession>
<evidence type="ECO:0000259" key="8">
    <source>
        <dbReference type="PROSITE" id="PS51710"/>
    </source>
</evidence>
<evidence type="ECO:0000259" key="9">
    <source>
        <dbReference type="PROSITE" id="PS51883"/>
    </source>
</evidence>
<evidence type="ECO:0000256" key="3">
    <source>
        <dbReference type="ARBA" id="ARBA00022517"/>
    </source>
</evidence>
<keyword evidence="3" id="KW-0690">Ribosome biogenesis</keyword>
<evidence type="ECO:0000313" key="11">
    <source>
        <dbReference type="Proteomes" id="UP001314169"/>
    </source>
</evidence>
<evidence type="ECO:0000256" key="1">
    <source>
        <dbReference type="ARBA" id="ARBA00004604"/>
    </source>
</evidence>
<sequence length="383" mass="42541">MVRCGCALYRKYGKFIDNLRLFARGGSGGMGFPRLGGEGGKGGDVWVVAHKKMTLKQLKEKYPQKRFVAGEGANSRVSALKGSKGKDCEIPAPVGISVTDENGKIIGELNKEQDRILVAEGGLGGKFLTNFLPLKGQRRIIHLDLKLIADVGLVGFPNAGKSSLLSKISHAKPAVADYAFTTLQPELGKIMYKDFKQILVADLPGLIEGAHENKGMGYKFLKHVERTKQLLFVVDVSGFQLSSQTPYRTAFETVLLLTKELELYNEELQGKPALLAVNKMDLPDAQNKFHELMNQLQNPKDFLHLFQDKMTPKRTMEFEHIIPISAITGEGIDELKNCIRKSLDEHADQENDAFHKKQLLNLQISNTVSHSEPLSRNARMDTI</sequence>
<evidence type="ECO:0000256" key="6">
    <source>
        <dbReference type="ARBA" id="ARBA00023242"/>
    </source>
</evidence>
<dbReference type="NCBIfam" id="TIGR00231">
    <property type="entry name" value="small_GTP"/>
    <property type="match status" value="1"/>
</dbReference>
<dbReference type="InterPro" id="IPR027417">
    <property type="entry name" value="P-loop_NTPase"/>
</dbReference>
<comment type="similarity">
    <text evidence="2">Belongs to the TRAFAC class OBG-HflX-like GTPase superfamily. OBG GTPase family.</text>
</comment>
<evidence type="ECO:0000313" key="10">
    <source>
        <dbReference type="EMBL" id="CAK6434565.1"/>
    </source>
</evidence>
<gene>
    <name evidence="10" type="ORF">MPIPNATIZW_LOCUS2871</name>
</gene>
<feature type="domain" description="Obg" evidence="9">
    <location>
        <begin position="13"/>
        <end position="148"/>
    </location>
</feature>
<dbReference type="InterPro" id="IPR006073">
    <property type="entry name" value="GTP-bd"/>
</dbReference>
<keyword evidence="11" id="KW-1185">Reference proteome</keyword>
<evidence type="ECO:0000256" key="4">
    <source>
        <dbReference type="ARBA" id="ARBA00022741"/>
    </source>
</evidence>
<dbReference type="Proteomes" id="UP001314169">
    <property type="component" value="Chromosome 11"/>
</dbReference>
<dbReference type="InterPro" id="IPR036726">
    <property type="entry name" value="GTP1_OBG_dom_sf"/>
</dbReference>
<dbReference type="EMBL" id="OY882868">
    <property type="protein sequence ID" value="CAK6434565.1"/>
    <property type="molecule type" value="Genomic_DNA"/>
</dbReference>
<comment type="subcellular location">
    <subcellularLocation>
        <location evidence="1">Nucleus</location>
        <location evidence="1">Nucleolus</location>
    </subcellularLocation>
</comment>
<evidence type="ECO:0000256" key="7">
    <source>
        <dbReference type="ARBA" id="ARBA00039729"/>
    </source>
</evidence>
<dbReference type="PRINTS" id="PR00326">
    <property type="entry name" value="GTP1OBG"/>
</dbReference>
<reference evidence="10" key="1">
    <citation type="submission" date="2023-12" db="EMBL/GenBank/DDBJ databases">
        <authorList>
            <person name="Brown T."/>
        </authorList>
    </citation>
    <scope>NUCLEOTIDE SEQUENCE</scope>
</reference>
<organism evidence="10 11">
    <name type="scientific">Pipistrellus nathusii</name>
    <name type="common">Nathusius' pipistrelle</name>
    <dbReference type="NCBI Taxonomy" id="59473"/>
    <lineage>
        <taxon>Eukaryota</taxon>
        <taxon>Metazoa</taxon>
        <taxon>Chordata</taxon>
        <taxon>Craniata</taxon>
        <taxon>Vertebrata</taxon>
        <taxon>Euteleostomi</taxon>
        <taxon>Mammalia</taxon>
        <taxon>Eutheria</taxon>
        <taxon>Laurasiatheria</taxon>
        <taxon>Chiroptera</taxon>
        <taxon>Yangochiroptera</taxon>
        <taxon>Vespertilionidae</taxon>
        <taxon>Pipistrellus</taxon>
    </lineage>
</organism>
<evidence type="ECO:0000256" key="2">
    <source>
        <dbReference type="ARBA" id="ARBA00007699"/>
    </source>
</evidence>
<dbReference type="InterPro" id="IPR006169">
    <property type="entry name" value="GTP1_OBG_dom"/>
</dbReference>
<evidence type="ECO:0000256" key="5">
    <source>
        <dbReference type="ARBA" id="ARBA00023134"/>
    </source>
</evidence>
<dbReference type="SUPFAM" id="SSF52540">
    <property type="entry name" value="P-loop containing nucleoside triphosphate hydrolases"/>
    <property type="match status" value="1"/>
</dbReference>
<dbReference type="SUPFAM" id="SSF82051">
    <property type="entry name" value="Obg GTP-binding protein N-terminal domain"/>
    <property type="match status" value="1"/>
</dbReference>
<name>A0ABN9Z886_PIPNA</name>
<proteinExistence type="inferred from homology"/>
<feature type="domain" description="OBG-type G" evidence="8">
    <location>
        <begin position="149"/>
        <end position="344"/>
    </location>
</feature>
<dbReference type="InterPro" id="IPR014100">
    <property type="entry name" value="GTP-bd_Obg/CgtA"/>
</dbReference>
<dbReference type="PANTHER" id="PTHR11702">
    <property type="entry name" value="DEVELOPMENTALLY REGULATED GTP-BINDING PROTEIN-RELATED"/>
    <property type="match status" value="1"/>
</dbReference>
<dbReference type="CDD" id="cd01898">
    <property type="entry name" value="Obg"/>
    <property type="match status" value="1"/>
</dbReference>
<protein>
    <recommendedName>
        <fullName evidence="7">GTP-binding protein 10</fullName>
    </recommendedName>
</protein>
<keyword evidence="5" id="KW-0342">GTP-binding</keyword>
<keyword evidence="6" id="KW-0539">Nucleus</keyword>
<dbReference type="PROSITE" id="PS51710">
    <property type="entry name" value="G_OBG"/>
    <property type="match status" value="1"/>
</dbReference>
<dbReference type="PIRSF" id="PIRSF002401">
    <property type="entry name" value="GTP_bd_Obg/CgtA"/>
    <property type="match status" value="1"/>
</dbReference>
<dbReference type="Pfam" id="PF01018">
    <property type="entry name" value="GTP1_OBG"/>
    <property type="match status" value="1"/>
</dbReference>
<dbReference type="PROSITE" id="PS51883">
    <property type="entry name" value="OBG"/>
    <property type="match status" value="1"/>
</dbReference>
<dbReference type="Gene3D" id="3.40.50.300">
    <property type="entry name" value="P-loop containing nucleotide triphosphate hydrolases"/>
    <property type="match status" value="1"/>
</dbReference>